<feature type="region of interest" description="Disordered" evidence="8">
    <location>
        <begin position="1"/>
        <end position="77"/>
    </location>
</feature>
<dbReference type="InterPro" id="IPR045584">
    <property type="entry name" value="Pilin-like"/>
</dbReference>
<evidence type="ECO:0000256" key="2">
    <source>
        <dbReference type="ARBA" id="ARBA00004442"/>
    </source>
</evidence>
<dbReference type="EMBL" id="LSDT01000050">
    <property type="protein sequence ID" value="KXB90242.1"/>
    <property type="molecule type" value="Genomic_DNA"/>
</dbReference>
<dbReference type="AlphaFoldDB" id="A0A134CDD2"/>
<organism evidence="10 11">
    <name type="scientific">Megasphaera hutchinsoni</name>
    <dbReference type="NCBI Taxonomy" id="1588748"/>
    <lineage>
        <taxon>Bacteria</taxon>
        <taxon>Bacillati</taxon>
        <taxon>Bacillota</taxon>
        <taxon>Negativicutes</taxon>
        <taxon>Veillonellales</taxon>
        <taxon>Veillonellaceae</taxon>
        <taxon>Megasphaera</taxon>
    </lineage>
</organism>
<evidence type="ECO:0000256" key="6">
    <source>
        <dbReference type="ARBA" id="ARBA00023136"/>
    </source>
</evidence>
<comment type="caution">
    <text evidence="10">The sequence shown here is derived from an EMBL/GenBank/DDBJ whole genome shotgun (WGS) entry which is preliminary data.</text>
</comment>
<evidence type="ECO:0000256" key="1">
    <source>
        <dbReference type="ARBA" id="ARBA00004241"/>
    </source>
</evidence>
<evidence type="ECO:0000256" key="8">
    <source>
        <dbReference type="SAM" id="MobiDB-lite"/>
    </source>
</evidence>
<dbReference type="Gene3D" id="3.30.1300.30">
    <property type="entry name" value="GSPII I/J protein-like"/>
    <property type="match status" value="1"/>
</dbReference>
<evidence type="ECO:0000256" key="5">
    <source>
        <dbReference type="ARBA" id="ARBA00022729"/>
    </source>
</evidence>
<proteinExistence type="predicted"/>
<name>A0A134CDD2_9FIRM</name>
<dbReference type="RefSeq" id="WP_206445565.1">
    <property type="nucleotide sequence ID" value="NZ_KQ960955.1"/>
</dbReference>
<feature type="non-terminal residue" evidence="10">
    <location>
        <position position="1"/>
    </location>
</feature>
<dbReference type="PATRIC" id="fig|1588748.3.peg.1508"/>
<feature type="domain" description="Trimeric autotransporter adhesin YadA-like C-terminal membrane anchor" evidence="9">
    <location>
        <begin position="138"/>
        <end position="191"/>
    </location>
</feature>
<keyword evidence="11" id="KW-1185">Reference proteome</keyword>
<evidence type="ECO:0000313" key="10">
    <source>
        <dbReference type="EMBL" id="KXB90242.1"/>
    </source>
</evidence>
<evidence type="ECO:0000256" key="3">
    <source>
        <dbReference type="ARBA" id="ARBA00022452"/>
    </source>
</evidence>
<reference evidence="11" key="1">
    <citation type="submission" date="2016-01" db="EMBL/GenBank/DDBJ databases">
        <authorList>
            <person name="Mitreva M."/>
            <person name="Pepin K.H."/>
            <person name="Mihindukulasuriya K.A."/>
            <person name="Fulton R."/>
            <person name="Fronick C."/>
            <person name="O'Laughlin M."/>
            <person name="Miner T."/>
            <person name="Herter B."/>
            <person name="Rosa B.A."/>
            <person name="Cordes M."/>
            <person name="Tomlinson C."/>
            <person name="Wollam A."/>
            <person name="Palsikar V.B."/>
            <person name="Mardis E.R."/>
            <person name="Wilson R.K."/>
        </authorList>
    </citation>
    <scope>NUCLEOTIDE SEQUENCE [LARGE SCALE GENOMIC DNA]</scope>
    <source>
        <strain evidence="11">KA00182</strain>
    </source>
</reference>
<accession>A0A134CDD2</accession>
<gene>
    <name evidence="10" type="ORF">HMPREF3182_01558</name>
</gene>
<feature type="compositionally biased region" description="Pro residues" evidence="8">
    <location>
        <begin position="16"/>
        <end position="27"/>
    </location>
</feature>
<keyword evidence="6" id="KW-0472">Membrane</keyword>
<protein>
    <recommendedName>
        <fullName evidence="9">Trimeric autotransporter adhesin YadA-like C-terminal membrane anchor domain-containing protein</fullName>
    </recommendedName>
</protein>
<keyword evidence="5" id="KW-0732">Signal</keyword>
<sequence length="243" mass="25493">QAEAALKTLDPNATVTPPPAPQPPQPKVDPGQPGSEPGGKTDPQPPKPQVDPAQPGSGDSGTTQGGSGSTLSEESKQQIITNKQDIEKNKQAIVVMGHKVDVMEAKVNEAVQAAQAVKSDVKKVGARAAALAGLHPVDDGTAKFSIAASTGVYKGENAMAMGLFYRPTRDILISAGSTVGDEVAYNVGVSIKVGTATVHEKMATSTPTTQELYRVIETLQRHIVALEHKVQQMDETNMARQVK</sequence>
<dbReference type="GO" id="GO:0009279">
    <property type="term" value="C:cell outer membrane"/>
    <property type="evidence" value="ECO:0007669"/>
    <property type="project" value="UniProtKB-SubCell"/>
</dbReference>
<evidence type="ECO:0000256" key="7">
    <source>
        <dbReference type="ARBA" id="ARBA00023237"/>
    </source>
</evidence>
<evidence type="ECO:0000313" key="11">
    <source>
        <dbReference type="Proteomes" id="UP000070160"/>
    </source>
</evidence>
<evidence type="ECO:0000256" key="4">
    <source>
        <dbReference type="ARBA" id="ARBA00022692"/>
    </source>
</evidence>
<dbReference type="Pfam" id="PF03895">
    <property type="entry name" value="YadA_anchor"/>
    <property type="match status" value="1"/>
</dbReference>
<keyword evidence="4" id="KW-0812">Transmembrane</keyword>
<keyword evidence="7" id="KW-0998">Cell outer membrane</keyword>
<dbReference type="GO" id="GO:0009986">
    <property type="term" value="C:cell surface"/>
    <property type="evidence" value="ECO:0007669"/>
    <property type="project" value="UniProtKB-SubCell"/>
</dbReference>
<keyword evidence="3" id="KW-1134">Transmembrane beta strand</keyword>
<comment type="subcellular location">
    <subcellularLocation>
        <location evidence="2">Cell outer membrane</location>
    </subcellularLocation>
    <subcellularLocation>
        <location evidence="1">Cell surface</location>
    </subcellularLocation>
</comment>
<dbReference type="SUPFAM" id="SSF54523">
    <property type="entry name" value="Pili subunits"/>
    <property type="match status" value="1"/>
</dbReference>
<dbReference type="InterPro" id="IPR005594">
    <property type="entry name" value="YadA_C"/>
</dbReference>
<dbReference type="Proteomes" id="UP000070160">
    <property type="component" value="Unassembled WGS sequence"/>
</dbReference>
<evidence type="ECO:0000259" key="9">
    <source>
        <dbReference type="Pfam" id="PF03895"/>
    </source>
</evidence>